<dbReference type="Proteomes" id="UP000095495">
    <property type="component" value="Unassembled WGS sequence"/>
</dbReference>
<dbReference type="Gene3D" id="3.20.20.80">
    <property type="entry name" value="Glycosidases"/>
    <property type="match status" value="1"/>
</dbReference>
<dbReference type="GO" id="GO:0005975">
    <property type="term" value="P:carbohydrate metabolic process"/>
    <property type="evidence" value="ECO:0007669"/>
    <property type="project" value="InterPro"/>
</dbReference>
<organism evidence="8 9">
    <name type="scientific">Roseburia faecis</name>
    <dbReference type="NCBI Taxonomy" id="301302"/>
    <lineage>
        <taxon>Bacteria</taxon>
        <taxon>Bacillati</taxon>
        <taxon>Bacillota</taxon>
        <taxon>Clostridia</taxon>
        <taxon>Lachnospirales</taxon>
        <taxon>Lachnospiraceae</taxon>
        <taxon>Roseburia</taxon>
    </lineage>
</organism>
<evidence type="ECO:0000256" key="5">
    <source>
        <dbReference type="ARBA" id="ARBA00023163"/>
    </source>
</evidence>
<evidence type="ECO:0000256" key="1">
    <source>
        <dbReference type="ARBA" id="ARBA00008875"/>
    </source>
</evidence>
<dbReference type="Pfam" id="PF07883">
    <property type="entry name" value="Cupin_2"/>
    <property type="match status" value="1"/>
</dbReference>
<dbReference type="Gene3D" id="2.60.40.1500">
    <property type="entry name" value="Glycosyl hydrolase domain, family 39"/>
    <property type="match status" value="1"/>
</dbReference>
<dbReference type="Gene3D" id="2.60.120.10">
    <property type="entry name" value="Jelly Rolls"/>
    <property type="match status" value="1"/>
</dbReference>
<dbReference type="EC" id="3.2.1.37" evidence="8"/>
<evidence type="ECO:0000313" key="8">
    <source>
        <dbReference type="EMBL" id="CUM73694.1"/>
    </source>
</evidence>
<dbReference type="SUPFAM" id="SSF51182">
    <property type="entry name" value="RmlC-like cupins"/>
    <property type="match status" value="1"/>
</dbReference>
<dbReference type="GO" id="GO:0009044">
    <property type="term" value="F:xylan 1,4-beta-xylosidase activity"/>
    <property type="evidence" value="ECO:0007669"/>
    <property type="project" value="UniProtKB-EC"/>
</dbReference>
<dbReference type="InterPro" id="IPR013096">
    <property type="entry name" value="Cupin_2"/>
</dbReference>
<evidence type="ECO:0000256" key="6">
    <source>
        <dbReference type="ARBA" id="ARBA00023295"/>
    </source>
</evidence>
<dbReference type="GO" id="GO:0003700">
    <property type="term" value="F:DNA-binding transcription factor activity"/>
    <property type="evidence" value="ECO:0007669"/>
    <property type="project" value="InterPro"/>
</dbReference>
<dbReference type="EMBL" id="CYXV01000001">
    <property type="protein sequence ID" value="CUM73694.1"/>
    <property type="molecule type" value="Genomic_DNA"/>
</dbReference>
<dbReference type="SUPFAM" id="SSF51445">
    <property type="entry name" value="(Trans)glycosidases"/>
    <property type="match status" value="1"/>
</dbReference>
<dbReference type="InterPro" id="IPR011051">
    <property type="entry name" value="RmlC_Cupin_sf"/>
</dbReference>
<dbReference type="Pfam" id="PF12833">
    <property type="entry name" value="HTH_18"/>
    <property type="match status" value="1"/>
</dbReference>
<evidence type="ECO:0000256" key="4">
    <source>
        <dbReference type="ARBA" id="ARBA00023125"/>
    </source>
</evidence>
<keyword evidence="5" id="KW-0804">Transcription</keyword>
<dbReference type="SMART" id="SM00342">
    <property type="entry name" value="HTH_ARAC"/>
    <property type="match status" value="1"/>
</dbReference>
<dbReference type="RefSeq" id="WP_055261102.1">
    <property type="nucleotide sequence ID" value="NZ_JADPDS010000015.1"/>
</dbReference>
<dbReference type="Gene3D" id="1.10.10.60">
    <property type="entry name" value="Homeodomain-like"/>
    <property type="match status" value="2"/>
</dbReference>
<keyword evidence="6 8" id="KW-0326">Glycosidase</keyword>
<protein>
    <submittedName>
        <fullName evidence="8">Beta-xylosidase</fullName>
        <ecNumber evidence="8">3.2.1.37</ecNumber>
    </submittedName>
</protein>
<dbReference type="PROSITE" id="PS00041">
    <property type="entry name" value="HTH_ARAC_FAMILY_1"/>
    <property type="match status" value="1"/>
</dbReference>
<keyword evidence="3" id="KW-0805">Transcription regulation</keyword>
<gene>
    <name evidence="8" type="primary">xynB_1</name>
    <name evidence="8" type="ORF">ERS852420_00359</name>
</gene>
<name>A0A173R6U0_9FIRM</name>
<dbReference type="InterPro" id="IPR049166">
    <property type="entry name" value="GH39_cat"/>
</dbReference>
<dbReference type="InterPro" id="IPR017853">
    <property type="entry name" value="GH"/>
</dbReference>
<dbReference type="InterPro" id="IPR018062">
    <property type="entry name" value="HTH_AraC-typ_CS"/>
</dbReference>
<feature type="domain" description="HTH araC/xylS-type" evidence="7">
    <location>
        <begin position="168"/>
        <end position="266"/>
    </location>
</feature>
<keyword evidence="2 8" id="KW-0378">Hydrolase</keyword>
<dbReference type="PANTHER" id="PTHR43280:SF2">
    <property type="entry name" value="HTH-TYPE TRANSCRIPTIONAL REGULATOR EXSA"/>
    <property type="match status" value="1"/>
</dbReference>
<dbReference type="Pfam" id="PF01229">
    <property type="entry name" value="Glyco_hydro_39"/>
    <property type="match status" value="1"/>
</dbReference>
<dbReference type="GO" id="GO:0043565">
    <property type="term" value="F:sequence-specific DNA binding"/>
    <property type="evidence" value="ECO:0007669"/>
    <property type="project" value="InterPro"/>
</dbReference>
<dbReference type="PROSITE" id="PS01124">
    <property type="entry name" value="HTH_ARAC_FAMILY_2"/>
    <property type="match status" value="1"/>
</dbReference>
<accession>A0A173R6U0</accession>
<dbReference type="SUPFAM" id="SSF46689">
    <property type="entry name" value="Homeodomain-like"/>
    <property type="match status" value="2"/>
</dbReference>
<dbReference type="InterPro" id="IPR000514">
    <property type="entry name" value="Glyco_hydro_39"/>
</dbReference>
<keyword evidence="4" id="KW-0238">DNA-binding</keyword>
<evidence type="ECO:0000256" key="3">
    <source>
        <dbReference type="ARBA" id="ARBA00023015"/>
    </source>
</evidence>
<dbReference type="AlphaFoldDB" id="A0A173R6U0"/>
<comment type="similarity">
    <text evidence="1">Belongs to the glycosyl hydrolase 39 family.</text>
</comment>
<evidence type="ECO:0000259" key="7">
    <source>
        <dbReference type="PROSITE" id="PS01124"/>
    </source>
</evidence>
<dbReference type="InterPro" id="IPR018060">
    <property type="entry name" value="HTH_AraC"/>
</dbReference>
<dbReference type="PANTHER" id="PTHR43280">
    <property type="entry name" value="ARAC-FAMILY TRANSCRIPTIONAL REGULATOR"/>
    <property type="match status" value="1"/>
</dbReference>
<evidence type="ECO:0000256" key="2">
    <source>
        <dbReference type="ARBA" id="ARBA00022801"/>
    </source>
</evidence>
<dbReference type="InterPro" id="IPR014710">
    <property type="entry name" value="RmlC-like_jellyroll"/>
</dbReference>
<sequence length="805" mass="95109">MERHFKQEKLKIEVLNIREEREHFHQDIELLFVLEGTLDVAMGEQTTHMQPEDILVINANKRHCLKGSPDILFARLYITYQLVSDIFESTDIIFWCDSTKGDTDRYREMRETLKKLLNHYLSTRGGVANFGHIALCYQVMDLLSSYFLVRTGDRHLEDGADRFENRLSQINNYIRANYNQSISLNDLASQLYLSVGYLSRFFKKNYGMNFAAYLANVRLYHAVDDLLYTEQPVTRIAYDNGFSNVTVFNKAFKAAYGETPSAFRKQAKVKEQNAQKEENDQLVEERLEEFLRNDGLQREEQKTKEEVRIEFSVQTQEQTKYIWKDMINIGAAEDLLRSEIREHVIYLKEALQFHYVRFWNIFSKDMLIDISSGEEGYNFSRLDSILDFLLQNGLKPHIELGMKPRRLYGSVQTALIFERNEDAFPGDEKWKCVLDAMMRHLLHRYGRTEIGTWRMELWFREDTEKNWEGMKGYFRLFNITYEVIHRYSEEIQVGGGGFRFLYDIQNVYAKFLEEWKKEPYFPDYLSFLYYAYQQGEVAQDNYSKRLTDSEGFLHYMQKVKRYMAESGIEETYPVYVTEWNLTISDRNYINDTCFKGAYVVKNILDCYPLCEGMALFQGSDRTSEYYDSHDMLYGGTGIITKDGILKPAGFAFDFLNRLLPYYIGKEENCILTTDGHGSYGILCHNAKKLNYNYYLSAENELDKENIWKYFEDREAKELAIRLRDVRDGVYQMKTYSINEKNGSVLDIWAEMEYESELTRNDIKYFRRTCEPRLKIQKVEAKEQTLDLDVTLAANEIAFIRLKWFA</sequence>
<evidence type="ECO:0000313" key="9">
    <source>
        <dbReference type="Proteomes" id="UP000095495"/>
    </source>
</evidence>
<proteinExistence type="inferred from homology"/>
<dbReference type="PRINTS" id="PR00745">
    <property type="entry name" value="GLHYDRLASE39"/>
</dbReference>
<dbReference type="InterPro" id="IPR009057">
    <property type="entry name" value="Homeodomain-like_sf"/>
</dbReference>
<reference evidence="8 9" key="1">
    <citation type="submission" date="2015-09" db="EMBL/GenBank/DDBJ databases">
        <authorList>
            <consortium name="Pathogen Informatics"/>
        </authorList>
    </citation>
    <scope>NUCLEOTIDE SEQUENCE [LARGE SCALE GENOMIC DNA]</scope>
    <source>
        <strain evidence="8 9">2789STDY5608863</strain>
    </source>
</reference>
<dbReference type="SUPFAM" id="SSF51011">
    <property type="entry name" value="Glycosyl hydrolase domain"/>
    <property type="match status" value="1"/>
</dbReference>